<keyword evidence="4" id="KW-0342">GTP-binding</keyword>
<keyword evidence="9" id="KW-1185">Reference proteome</keyword>
<evidence type="ECO:0000256" key="3">
    <source>
        <dbReference type="ARBA" id="ARBA00022801"/>
    </source>
</evidence>
<evidence type="ECO:0000256" key="6">
    <source>
        <dbReference type="SAM" id="Coils"/>
    </source>
</evidence>
<proteinExistence type="predicted"/>
<keyword evidence="6" id="KW-0175">Coiled coil</keyword>
<evidence type="ECO:0000313" key="10">
    <source>
        <dbReference type="RefSeq" id="XP_065664065.1"/>
    </source>
</evidence>
<comment type="subcellular location">
    <subcellularLocation>
        <location evidence="1">Membrane</location>
    </subcellularLocation>
</comment>
<dbReference type="InterPro" id="IPR045063">
    <property type="entry name" value="Dynamin_N"/>
</dbReference>
<evidence type="ECO:0000259" key="8">
    <source>
        <dbReference type="Pfam" id="PF00350"/>
    </source>
</evidence>
<dbReference type="Gene3D" id="3.40.50.300">
    <property type="entry name" value="P-loop containing nucleotide triphosphate hydrolases"/>
    <property type="match status" value="1"/>
</dbReference>
<evidence type="ECO:0000256" key="7">
    <source>
        <dbReference type="SAM" id="Phobius"/>
    </source>
</evidence>
<protein>
    <submittedName>
        <fullName evidence="10">Uncharacterized protein LOC100199350</fullName>
    </submittedName>
</protein>
<gene>
    <name evidence="10" type="primary">LOC100199350</name>
</gene>
<feature type="domain" description="Dynamin N-terminal" evidence="8">
    <location>
        <begin position="59"/>
        <end position="201"/>
    </location>
</feature>
<organism evidence="9 10">
    <name type="scientific">Hydra vulgaris</name>
    <name type="common">Hydra</name>
    <name type="synonym">Hydra attenuata</name>
    <dbReference type="NCBI Taxonomy" id="6087"/>
    <lineage>
        <taxon>Eukaryota</taxon>
        <taxon>Metazoa</taxon>
        <taxon>Cnidaria</taxon>
        <taxon>Hydrozoa</taxon>
        <taxon>Hydroidolina</taxon>
        <taxon>Anthoathecata</taxon>
        <taxon>Aplanulata</taxon>
        <taxon>Hydridae</taxon>
        <taxon>Hydra</taxon>
    </lineage>
</organism>
<evidence type="ECO:0000256" key="1">
    <source>
        <dbReference type="ARBA" id="ARBA00004370"/>
    </source>
</evidence>
<dbReference type="PANTHER" id="PTHR10465:SF4">
    <property type="entry name" value="DYNAMIN N-TERMINAL DOMAIN-CONTAINING PROTEIN"/>
    <property type="match status" value="1"/>
</dbReference>
<evidence type="ECO:0000256" key="5">
    <source>
        <dbReference type="ARBA" id="ARBA00023136"/>
    </source>
</evidence>
<keyword evidence="2" id="KW-0547">Nucleotide-binding</keyword>
<accession>A0ABM4CQC1</accession>
<feature type="coiled-coil region" evidence="6">
    <location>
        <begin position="279"/>
        <end position="306"/>
    </location>
</feature>
<keyword evidence="7" id="KW-0812">Transmembrane</keyword>
<keyword evidence="7" id="KW-1133">Transmembrane helix</keyword>
<dbReference type="InterPro" id="IPR027417">
    <property type="entry name" value="P-loop_NTPase"/>
</dbReference>
<dbReference type="GeneID" id="100199350"/>
<evidence type="ECO:0000256" key="4">
    <source>
        <dbReference type="ARBA" id="ARBA00023134"/>
    </source>
</evidence>
<dbReference type="PANTHER" id="PTHR10465">
    <property type="entry name" value="TRANSMEMBRANE GTPASE FZO1"/>
    <property type="match status" value="1"/>
</dbReference>
<dbReference type="SUPFAM" id="SSF52540">
    <property type="entry name" value="P-loop containing nucleoside triphosphate hydrolases"/>
    <property type="match status" value="1"/>
</dbReference>
<dbReference type="Pfam" id="PF00350">
    <property type="entry name" value="Dynamin_N"/>
    <property type="match status" value="1"/>
</dbReference>
<sequence>MPSAKPRATANSTETVSVNVNEKILRECHALYTEKEKGLIKIAESVGVGLLAPRKKITIMLMGNHSAGKSSFVNWYVEEHIQKTGVAIETQGFTIVTSGKKRESLLGNASFHLFPHLKPLQDIEGVSEYVSTEISTSKQKKFNMVMFVDTPGLVDGDMLYPFDVNQAIEFLGSLCDMIFVFFDPIGQALCKRTLNIVEHLNEKKNDRIRFYLSKADTAGTESDRQRVLMQITQELCKRPGLNKCGFDMPTIFIPSLTEKAPRCENQIDSVCKEIDKTINQTIQNTLNKLETDCNTVSNKILNILEEDRIQGNANIRASVISFLLLLMATCLGFFLSLSFFSLDFLPYEPIKLYLIPVSKFWNEFPKEHEFHTRLVLGVSLAVLLIASKLFSSSKATLSRKVRRILQEKKEYIETEIKPNKARLYTEYLKQSVADHDLE</sequence>
<dbReference type="Proteomes" id="UP001652625">
    <property type="component" value="Chromosome 10"/>
</dbReference>
<keyword evidence="5 7" id="KW-0472">Membrane</keyword>
<feature type="transmembrane region" description="Helical" evidence="7">
    <location>
        <begin position="370"/>
        <end position="390"/>
    </location>
</feature>
<keyword evidence="3" id="KW-0378">Hydrolase</keyword>
<evidence type="ECO:0000256" key="2">
    <source>
        <dbReference type="ARBA" id="ARBA00022741"/>
    </source>
</evidence>
<dbReference type="RefSeq" id="XP_065664065.1">
    <property type="nucleotide sequence ID" value="XM_065807993.1"/>
</dbReference>
<dbReference type="InterPro" id="IPR027094">
    <property type="entry name" value="Mitofusin_fam"/>
</dbReference>
<reference evidence="10" key="1">
    <citation type="submission" date="2025-08" db="UniProtKB">
        <authorList>
            <consortium name="RefSeq"/>
        </authorList>
    </citation>
    <scope>IDENTIFICATION</scope>
</reference>
<evidence type="ECO:0000313" key="9">
    <source>
        <dbReference type="Proteomes" id="UP001652625"/>
    </source>
</evidence>
<feature type="transmembrane region" description="Helical" evidence="7">
    <location>
        <begin position="319"/>
        <end position="342"/>
    </location>
</feature>
<name>A0ABM4CQC1_HYDVU</name>